<proteinExistence type="predicted"/>
<dbReference type="AlphaFoldDB" id="A0A9D2AXX1"/>
<keyword evidence="1" id="KW-0472">Membrane</keyword>
<evidence type="ECO:0000259" key="2">
    <source>
        <dbReference type="Pfam" id="PF01478"/>
    </source>
</evidence>
<dbReference type="GO" id="GO:0004190">
    <property type="term" value="F:aspartic-type endopeptidase activity"/>
    <property type="evidence" value="ECO:0007669"/>
    <property type="project" value="UniProtKB-EC"/>
</dbReference>
<feature type="domain" description="Prepilin type IV endopeptidase peptidase" evidence="2">
    <location>
        <begin position="4"/>
        <end position="107"/>
    </location>
</feature>
<comment type="caution">
    <text evidence="3">The sequence shown here is derived from an EMBL/GenBank/DDBJ whole genome shotgun (WGS) entry which is preliminary data.</text>
</comment>
<keyword evidence="3" id="KW-0378">Hydrolase</keyword>
<dbReference type="EMBL" id="DXEU01000190">
    <property type="protein sequence ID" value="HIX53214.1"/>
    <property type="molecule type" value="Genomic_DNA"/>
</dbReference>
<gene>
    <name evidence="3" type="ORF">IAA28_10475</name>
</gene>
<accession>A0A9D2AXX1</accession>
<dbReference type="Proteomes" id="UP000886780">
    <property type="component" value="Unassembled WGS sequence"/>
</dbReference>
<dbReference type="Pfam" id="PF01478">
    <property type="entry name" value="Peptidase_A24"/>
    <property type="match status" value="1"/>
</dbReference>
<reference evidence="3" key="1">
    <citation type="journal article" date="2021" name="PeerJ">
        <title>Extensive microbial diversity within the chicken gut microbiome revealed by metagenomics and culture.</title>
        <authorList>
            <person name="Gilroy R."/>
            <person name="Ravi A."/>
            <person name="Getino M."/>
            <person name="Pursley I."/>
            <person name="Horton D.L."/>
            <person name="Alikhan N.F."/>
            <person name="Baker D."/>
            <person name="Gharbi K."/>
            <person name="Hall N."/>
            <person name="Watson M."/>
            <person name="Adriaenssens E.M."/>
            <person name="Foster-Nyarko E."/>
            <person name="Jarju S."/>
            <person name="Secka A."/>
            <person name="Antonio M."/>
            <person name="Oren A."/>
            <person name="Chaudhuri R.R."/>
            <person name="La Ragione R."/>
            <person name="Hildebrand F."/>
            <person name="Pallen M.J."/>
        </authorList>
    </citation>
    <scope>NUCLEOTIDE SEQUENCE</scope>
    <source>
        <strain evidence="3">ChiGjej4B4-12881</strain>
    </source>
</reference>
<protein>
    <submittedName>
        <fullName evidence="3">Prepilin peptidase</fullName>
        <ecNumber evidence="3">3.4.23.43</ecNumber>
    </submittedName>
</protein>
<evidence type="ECO:0000256" key="1">
    <source>
        <dbReference type="SAM" id="Phobius"/>
    </source>
</evidence>
<evidence type="ECO:0000313" key="3">
    <source>
        <dbReference type="EMBL" id="HIX53214.1"/>
    </source>
</evidence>
<dbReference type="InterPro" id="IPR000045">
    <property type="entry name" value="Prepilin_IV_endopep_pep"/>
</dbReference>
<feature type="transmembrane region" description="Helical" evidence="1">
    <location>
        <begin position="92"/>
        <end position="113"/>
    </location>
</feature>
<organism evidence="3 4">
    <name type="scientific">Candidatus Lachnoclostridium stercoripullorum</name>
    <dbReference type="NCBI Taxonomy" id="2838635"/>
    <lineage>
        <taxon>Bacteria</taxon>
        <taxon>Bacillati</taxon>
        <taxon>Bacillota</taxon>
        <taxon>Clostridia</taxon>
        <taxon>Lachnospirales</taxon>
        <taxon>Lachnospiraceae</taxon>
    </lineage>
</organism>
<keyword evidence="1" id="KW-0812">Transmembrane</keyword>
<dbReference type="EC" id="3.4.23.43" evidence="3"/>
<reference evidence="3" key="2">
    <citation type="submission" date="2021-04" db="EMBL/GenBank/DDBJ databases">
        <authorList>
            <person name="Gilroy R."/>
        </authorList>
    </citation>
    <scope>NUCLEOTIDE SEQUENCE</scope>
    <source>
        <strain evidence="3">ChiGjej4B4-12881</strain>
    </source>
</reference>
<sequence>MKEMLFLIFLAVAAWQDMRDKEIDAWLYVVFGGLIWFGKLCFDGPVELWREAVNAVPGIALVLLSRLSGGAVGEGDGWFFVVAGVALGVWNAVALFFISLFLCCLWCAGMAVWGWRRRISVRRKTVPFLPFVLPAVLWVLRG</sequence>
<dbReference type="GO" id="GO:0016020">
    <property type="term" value="C:membrane"/>
    <property type="evidence" value="ECO:0007669"/>
    <property type="project" value="InterPro"/>
</dbReference>
<dbReference type="Gene3D" id="1.20.120.1220">
    <property type="match status" value="1"/>
</dbReference>
<evidence type="ECO:0000313" key="4">
    <source>
        <dbReference type="Proteomes" id="UP000886780"/>
    </source>
</evidence>
<keyword evidence="1" id="KW-1133">Transmembrane helix</keyword>
<name>A0A9D2AXX1_9FIRM</name>